<dbReference type="SMART" id="SM00028">
    <property type="entry name" value="TPR"/>
    <property type="match status" value="3"/>
</dbReference>
<dbReference type="AlphaFoldDB" id="Q23JM0"/>
<dbReference type="InterPro" id="IPR011990">
    <property type="entry name" value="TPR-like_helical_dom_sf"/>
</dbReference>
<feature type="compositionally biased region" description="Low complexity" evidence="1">
    <location>
        <begin position="122"/>
        <end position="147"/>
    </location>
</feature>
<dbReference type="Proteomes" id="UP000009168">
    <property type="component" value="Unassembled WGS sequence"/>
</dbReference>
<dbReference type="InterPro" id="IPR019734">
    <property type="entry name" value="TPR_rpt"/>
</dbReference>
<proteinExistence type="predicted"/>
<dbReference type="SUPFAM" id="SSF48452">
    <property type="entry name" value="TPR-like"/>
    <property type="match status" value="1"/>
</dbReference>
<dbReference type="RefSeq" id="XP_001016968.2">
    <property type="nucleotide sequence ID" value="XM_001016968.2"/>
</dbReference>
<feature type="region of interest" description="Disordered" evidence="1">
    <location>
        <begin position="117"/>
        <end position="147"/>
    </location>
</feature>
<dbReference type="GeneID" id="7827454"/>
<dbReference type="HOGENOM" id="CLU_481938_0_0_1"/>
<dbReference type="KEGG" id="tet:TTHERM_00758850"/>
<reference evidence="3" key="1">
    <citation type="journal article" date="2006" name="PLoS Biol.">
        <title>Macronuclear genome sequence of the ciliate Tetrahymena thermophila, a model eukaryote.</title>
        <authorList>
            <person name="Eisen J.A."/>
            <person name="Coyne R.S."/>
            <person name="Wu M."/>
            <person name="Wu D."/>
            <person name="Thiagarajan M."/>
            <person name="Wortman J.R."/>
            <person name="Badger J.H."/>
            <person name="Ren Q."/>
            <person name="Amedeo P."/>
            <person name="Jones K.M."/>
            <person name="Tallon L.J."/>
            <person name="Delcher A.L."/>
            <person name="Salzberg S.L."/>
            <person name="Silva J.C."/>
            <person name="Haas B.J."/>
            <person name="Majoros W.H."/>
            <person name="Farzad M."/>
            <person name="Carlton J.M."/>
            <person name="Smith R.K. Jr."/>
            <person name="Garg J."/>
            <person name="Pearlman R.E."/>
            <person name="Karrer K.M."/>
            <person name="Sun L."/>
            <person name="Manning G."/>
            <person name="Elde N.C."/>
            <person name="Turkewitz A.P."/>
            <person name="Asai D.J."/>
            <person name="Wilkes D.E."/>
            <person name="Wang Y."/>
            <person name="Cai H."/>
            <person name="Collins K."/>
            <person name="Stewart B.A."/>
            <person name="Lee S.R."/>
            <person name="Wilamowska K."/>
            <person name="Weinberg Z."/>
            <person name="Ruzzo W.L."/>
            <person name="Wloga D."/>
            <person name="Gaertig J."/>
            <person name="Frankel J."/>
            <person name="Tsao C.-C."/>
            <person name="Gorovsky M.A."/>
            <person name="Keeling P.J."/>
            <person name="Waller R.F."/>
            <person name="Patron N.J."/>
            <person name="Cherry J.M."/>
            <person name="Stover N.A."/>
            <person name="Krieger C.J."/>
            <person name="del Toro C."/>
            <person name="Ryder H.F."/>
            <person name="Williamson S.C."/>
            <person name="Barbeau R.A."/>
            <person name="Hamilton E.P."/>
            <person name="Orias E."/>
        </authorList>
    </citation>
    <scope>NUCLEOTIDE SEQUENCE [LARGE SCALE GENOMIC DNA]</scope>
    <source>
        <strain evidence="3">SB210</strain>
    </source>
</reference>
<dbReference type="Pfam" id="PF13181">
    <property type="entry name" value="TPR_8"/>
    <property type="match status" value="2"/>
</dbReference>
<accession>Q23JM0</accession>
<evidence type="ECO:0000256" key="1">
    <source>
        <dbReference type="SAM" id="MobiDB-lite"/>
    </source>
</evidence>
<gene>
    <name evidence="2" type="ORF">TTHERM_00758850</name>
</gene>
<dbReference type="Gene3D" id="1.25.40.10">
    <property type="entry name" value="Tetratricopeptide repeat domain"/>
    <property type="match status" value="1"/>
</dbReference>
<dbReference type="STRING" id="312017.Q23JM0"/>
<keyword evidence="3" id="KW-1185">Reference proteome</keyword>
<dbReference type="InParanoid" id="Q23JM0"/>
<sequence>MGNKIYKQSQMSKANHEFENGSYQKCIQILKEELKFHPRSKEGLRLVLKAYLRLYEIDRADEVYQKFFPSGSTEDVLTKSVYIKETLFYDEAKARFMGKELQQQLERMKYNNNTSALKAQQKDQSLQNQQSNQQQVNNLSTSNNNNNNMSQSVASEIIITSESLCFAKAILKYLDSQFDSCIKMIQNDIISQGTLINAQIKFDSQIIMIMAYNKLKQYKNSLSLIQELKQPAAALTQDKNFEINTMQAETYSALGKIEQSIETFKSCLEIIPVNTYVMFRLFNLCVKLNDLRQSRSFLERAFKNRPNDSLCYKMQGDHYIIMKDTKNAMKMFEKGITINKKCFRCYETLGDISPENQRLSYYEKCSKCNPCYSDVMIKIGIHYLQHSDDYLEALRWFFKALENRSQHKLIYFYISRSYYSNEQYEYALKNLSISLNLTYEKINDQLSLSVKILNKYSEFFKPSLVIDFIQNIRFKYFQYFPTIAQNLDNIQFAKLFTNFIAPTQVQLQFFALYKLILNQSNNSQLSIISNIDNEDIGSSMNLQENQNSYLIKTQYTPINQNAIEKAQQYFLDVFNL</sequence>
<name>Q23JM0_TETTS</name>
<organism evidence="2 3">
    <name type="scientific">Tetrahymena thermophila (strain SB210)</name>
    <dbReference type="NCBI Taxonomy" id="312017"/>
    <lineage>
        <taxon>Eukaryota</taxon>
        <taxon>Sar</taxon>
        <taxon>Alveolata</taxon>
        <taxon>Ciliophora</taxon>
        <taxon>Intramacronucleata</taxon>
        <taxon>Oligohymenophorea</taxon>
        <taxon>Hymenostomatida</taxon>
        <taxon>Tetrahymenina</taxon>
        <taxon>Tetrahymenidae</taxon>
        <taxon>Tetrahymena</taxon>
    </lineage>
</organism>
<evidence type="ECO:0000313" key="3">
    <source>
        <dbReference type="Proteomes" id="UP000009168"/>
    </source>
</evidence>
<dbReference type="EMBL" id="GG662685">
    <property type="protein sequence ID" value="EAR96723.2"/>
    <property type="molecule type" value="Genomic_DNA"/>
</dbReference>
<evidence type="ECO:0000313" key="2">
    <source>
        <dbReference type="EMBL" id="EAR96723.2"/>
    </source>
</evidence>
<protein>
    <submittedName>
        <fullName evidence="2">Tetratricopeptide repeat protein</fullName>
    </submittedName>
</protein>